<dbReference type="SUPFAM" id="SSF51735">
    <property type="entry name" value="NAD(P)-binding Rossmann-fold domains"/>
    <property type="match status" value="1"/>
</dbReference>
<keyword evidence="1 5" id="KW-0560">Oxidoreductase</keyword>
<sequence length="406" mass="44901">MNQNKKICVIGLGYIGLPTAALLANRGYDVHGVDVVKSTVDTINQGKIHIVEPELDTFVKSAVNSGKLKASLKPDFADVFIIAVPTPFHEGYVPNVDYVVSATKAIAPFVKNENIVILESTSPVGTTELVEKTLKEENIDTSKLYIAHCPERVLPGKIMKELVENDRIVGGLTPEATSKTVEFYNTFVSGEVLSTDARTAEMTKLTENSFRDTNIAFANELSMLCDKFDINVWELISLANRHPRVNILQPGAGVGGHCIAVDPWFIVHAGGETAKIIKTAREVNTYKTEWVIEKIKNAAKDYQLKNQSTNPKIAIFGLAFKPDIDDLRESPALYIAKRLTDELEDVVCVEPNIPLDYQLSTRNNQLKLVDLNTALAESDIQVFLVAHKEFKKLDIKTDLDFCGVLN</sequence>
<comment type="similarity">
    <text evidence="3">Belongs to the UDP-glucose/GDP-mannose dehydrogenase family.</text>
</comment>
<dbReference type="InterPro" id="IPR014027">
    <property type="entry name" value="UDP-Glc/GDP-Man_DH_C"/>
</dbReference>
<dbReference type="EMBL" id="LCUJ01000007">
    <property type="protein sequence ID" value="OCL98210.1"/>
    <property type="molecule type" value="Genomic_DNA"/>
</dbReference>
<dbReference type="Gene3D" id="1.20.5.100">
    <property type="entry name" value="Cytochrome c1, transmembrane anchor, C-terminal"/>
    <property type="match status" value="1"/>
</dbReference>
<dbReference type="InterPro" id="IPR036220">
    <property type="entry name" value="UDP-Glc/GDP-Man_DH_C_sf"/>
</dbReference>
<dbReference type="SUPFAM" id="SSF48179">
    <property type="entry name" value="6-phosphogluconate dehydrogenase C-terminal domain-like"/>
    <property type="match status" value="1"/>
</dbReference>
<dbReference type="RefSeq" id="WP_066187018.1">
    <property type="nucleotide sequence ID" value="NZ_LCUJ01000007.1"/>
</dbReference>
<dbReference type="Gene3D" id="3.40.50.720">
    <property type="entry name" value="NAD(P)-binding Rossmann-like Domain"/>
    <property type="match status" value="2"/>
</dbReference>
<dbReference type="NCBIfam" id="TIGR03026">
    <property type="entry name" value="NDP-sugDHase"/>
    <property type="match status" value="1"/>
</dbReference>
<dbReference type="InterPro" id="IPR014026">
    <property type="entry name" value="UDP-Glc/GDP-Man_DH_dimer"/>
</dbReference>
<dbReference type="Proteomes" id="UP000093281">
    <property type="component" value="Unassembled WGS sequence"/>
</dbReference>
<dbReference type="PATRIC" id="fig|544718.51.peg.1700"/>
<dbReference type="EC" id="1.1.1.136" evidence="5"/>
<evidence type="ECO:0000256" key="1">
    <source>
        <dbReference type="ARBA" id="ARBA00023002"/>
    </source>
</evidence>
<reference evidence="6" key="1">
    <citation type="submission" date="2015-05" db="EMBL/GenBank/DDBJ databases">
        <authorList>
            <person name="Rovetto F."/>
            <person name="Cocolin L."/>
            <person name="Illeghems K."/>
            <person name="Van Nieuwerburgh F."/>
            <person name="Houf K."/>
        </authorList>
    </citation>
    <scope>NUCLEOTIDE SEQUENCE [LARGE SCALE GENOMIC DNA]</scope>
    <source>
        <strain evidence="6">DU22</strain>
    </source>
</reference>
<evidence type="ECO:0000259" key="4">
    <source>
        <dbReference type="SMART" id="SM00984"/>
    </source>
</evidence>
<gene>
    <name evidence="5" type="primary">wbpA</name>
    <name evidence="5" type="ORF">AAX29_01729</name>
</gene>
<comment type="caution">
    <text evidence="5">The sequence shown here is derived from an EMBL/GenBank/DDBJ whole genome shotgun (WGS) entry which is preliminary data.</text>
</comment>
<dbReference type="Pfam" id="PF00984">
    <property type="entry name" value="UDPG_MGDP_dh"/>
    <property type="match status" value="1"/>
</dbReference>
<accession>A0A1C0B5N4</accession>
<evidence type="ECO:0000256" key="3">
    <source>
        <dbReference type="PIRNR" id="PIRNR000124"/>
    </source>
</evidence>
<dbReference type="InterPro" id="IPR008927">
    <property type="entry name" value="6-PGluconate_DH-like_C_sf"/>
</dbReference>
<name>A0A1C0B5N4_9BACT</name>
<dbReference type="InterPro" id="IPR001732">
    <property type="entry name" value="UDP-Glc/GDP-Man_DH_N"/>
</dbReference>
<dbReference type="Pfam" id="PF03720">
    <property type="entry name" value="UDPG_MGDP_dh_C"/>
    <property type="match status" value="1"/>
</dbReference>
<dbReference type="SUPFAM" id="SSF52413">
    <property type="entry name" value="UDP-glucose/GDP-mannose dehydrogenase C-terminal domain"/>
    <property type="match status" value="1"/>
</dbReference>
<protein>
    <submittedName>
        <fullName evidence="5">UDP-N-acetyl-D-glucosamine 6-dehydrogenase</fullName>
        <ecNumber evidence="5">1.1.1.136</ecNumber>
    </submittedName>
</protein>
<dbReference type="GO" id="GO:0047004">
    <property type="term" value="F:UDP-N-acetylglucosamine 6-dehydrogenase activity"/>
    <property type="evidence" value="ECO:0007669"/>
    <property type="project" value="UniProtKB-EC"/>
</dbReference>
<evidence type="ECO:0000313" key="5">
    <source>
        <dbReference type="EMBL" id="OCL98210.1"/>
    </source>
</evidence>
<dbReference type="PANTHER" id="PTHR43491:SF1">
    <property type="entry name" value="UDP-N-ACETYL-D-MANNOSAMINE DEHYDROGENASE"/>
    <property type="match status" value="1"/>
</dbReference>
<organism evidence="5 6">
    <name type="scientific">Aliarcobacter thereius</name>
    <dbReference type="NCBI Taxonomy" id="544718"/>
    <lineage>
        <taxon>Bacteria</taxon>
        <taxon>Pseudomonadati</taxon>
        <taxon>Campylobacterota</taxon>
        <taxon>Epsilonproteobacteria</taxon>
        <taxon>Campylobacterales</taxon>
        <taxon>Arcobacteraceae</taxon>
        <taxon>Aliarcobacter</taxon>
    </lineage>
</organism>
<keyword evidence="2" id="KW-0520">NAD</keyword>
<dbReference type="GO" id="GO:0051287">
    <property type="term" value="F:NAD binding"/>
    <property type="evidence" value="ECO:0007669"/>
    <property type="project" value="InterPro"/>
</dbReference>
<dbReference type="PIRSF" id="PIRSF000124">
    <property type="entry name" value="UDPglc_GDPman_dh"/>
    <property type="match status" value="1"/>
</dbReference>
<dbReference type="InterPro" id="IPR028359">
    <property type="entry name" value="UDP_ManNAc/GlcNAc_DH"/>
</dbReference>
<dbReference type="PANTHER" id="PTHR43491">
    <property type="entry name" value="UDP-N-ACETYL-D-MANNOSAMINE DEHYDROGENASE"/>
    <property type="match status" value="1"/>
</dbReference>
<evidence type="ECO:0000256" key="2">
    <source>
        <dbReference type="ARBA" id="ARBA00023027"/>
    </source>
</evidence>
<dbReference type="GO" id="GO:0016628">
    <property type="term" value="F:oxidoreductase activity, acting on the CH-CH group of donors, NAD or NADP as acceptor"/>
    <property type="evidence" value="ECO:0007669"/>
    <property type="project" value="InterPro"/>
</dbReference>
<proteinExistence type="inferred from homology"/>
<dbReference type="PIRSF" id="PIRSF500136">
    <property type="entry name" value="UDP_ManNAc_DH"/>
    <property type="match status" value="1"/>
</dbReference>
<dbReference type="SMART" id="SM00984">
    <property type="entry name" value="UDPG_MGDP_dh_C"/>
    <property type="match status" value="1"/>
</dbReference>
<dbReference type="GO" id="GO:0000271">
    <property type="term" value="P:polysaccharide biosynthetic process"/>
    <property type="evidence" value="ECO:0007669"/>
    <property type="project" value="InterPro"/>
</dbReference>
<dbReference type="OrthoDB" id="9803238at2"/>
<dbReference type="InterPro" id="IPR017476">
    <property type="entry name" value="UDP-Glc/GDP-Man"/>
</dbReference>
<dbReference type="Pfam" id="PF03721">
    <property type="entry name" value="UDPG_MGDP_dh_N"/>
    <property type="match status" value="1"/>
</dbReference>
<evidence type="ECO:0000313" key="6">
    <source>
        <dbReference type="Proteomes" id="UP000093281"/>
    </source>
</evidence>
<feature type="domain" description="UDP-glucose/GDP-mannose dehydrogenase C-terminal" evidence="4">
    <location>
        <begin position="314"/>
        <end position="401"/>
    </location>
</feature>
<dbReference type="NCBIfam" id="NF008286">
    <property type="entry name" value="PRK11064.1"/>
    <property type="match status" value="1"/>
</dbReference>
<dbReference type="InterPro" id="IPR036291">
    <property type="entry name" value="NAD(P)-bd_dom_sf"/>
</dbReference>
<dbReference type="AlphaFoldDB" id="A0A1C0B5N4"/>